<dbReference type="PROSITE" id="PS51348">
    <property type="entry name" value="GLYCOSYL_HYDROL_F22_2"/>
    <property type="match status" value="1"/>
</dbReference>
<name>A0A8C8S6C8_9SAUR</name>
<dbReference type="GO" id="GO:0005576">
    <property type="term" value="C:extracellular region"/>
    <property type="evidence" value="ECO:0007669"/>
    <property type="project" value="UniProtKB-SubCell"/>
</dbReference>
<evidence type="ECO:0000256" key="10">
    <source>
        <dbReference type="ARBA" id="ARBA00023295"/>
    </source>
</evidence>
<dbReference type="SMART" id="SM00263">
    <property type="entry name" value="LYZ1"/>
    <property type="match status" value="1"/>
</dbReference>
<keyword evidence="7" id="KW-0081">Bacteriolytic enzyme</keyword>
<keyword evidence="6" id="KW-0929">Antimicrobial</keyword>
<dbReference type="InterPro" id="IPR000974">
    <property type="entry name" value="Glyco_hydro_22_lys"/>
</dbReference>
<comment type="subcellular location">
    <subcellularLocation>
        <location evidence="2">Secreted</location>
    </subcellularLocation>
</comment>
<keyword evidence="5" id="KW-0964">Secreted</keyword>
<keyword evidence="9" id="KW-1015">Disulfide bond</keyword>
<sequence>WRQSFRERSGETGPLGLVFRRVCTAYHESRYKTDATNYNRGDQSTDYGILQINSRWWCNDGKTPRAKNACGIQCRDLLTADITASVNCAKRVVRDPNGMGDRQCNTSIVTKDFKITSLLHTRAT</sequence>
<evidence type="ECO:0000256" key="6">
    <source>
        <dbReference type="ARBA" id="ARBA00022529"/>
    </source>
</evidence>
<reference evidence="14" key="1">
    <citation type="submission" date="2025-08" db="UniProtKB">
        <authorList>
            <consortium name="Ensembl"/>
        </authorList>
    </citation>
    <scope>IDENTIFICATION</scope>
</reference>
<evidence type="ECO:0000313" key="15">
    <source>
        <dbReference type="Proteomes" id="UP000694393"/>
    </source>
</evidence>
<evidence type="ECO:0000313" key="14">
    <source>
        <dbReference type="Ensembl" id="ENSPCEP00000016750.1"/>
    </source>
</evidence>
<dbReference type="PRINTS" id="PR00137">
    <property type="entry name" value="LYSOZYME"/>
</dbReference>
<dbReference type="PROSITE" id="PS00128">
    <property type="entry name" value="GLYCOSYL_HYDROL_F22_1"/>
    <property type="match status" value="1"/>
</dbReference>
<dbReference type="InterPro" id="IPR023346">
    <property type="entry name" value="Lysozyme-like_dom_sf"/>
</dbReference>
<evidence type="ECO:0000256" key="11">
    <source>
        <dbReference type="ARBA" id="ARBA00054602"/>
    </source>
</evidence>
<reference evidence="14" key="2">
    <citation type="submission" date="2025-09" db="UniProtKB">
        <authorList>
            <consortium name="Ensembl"/>
        </authorList>
    </citation>
    <scope>IDENTIFICATION</scope>
</reference>
<keyword evidence="8" id="KW-0378">Hydrolase</keyword>
<evidence type="ECO:0000256" key="1">
    <source>
        <dbReference type="ARBA" id="ARBA00000632"/>
    </source>
</evidence>
<feature type="domain" description="Glycosyl hydrolases family 22 (GH22)" evidence="13">
    <location>
        <begin position="70"/>
        <end position="88"/>
    </location>
</feature>
<dbReference type="Proteomes" id="UP000694393">
    <property type="component" value="Unplaced"/>
</dbReference>
<dbReference type="FunFam" id="1.10.530.10:FF:000001">
    <property type="entry name" value="Lysozyme C"/>
    <property type="match status" value="1"/>
</dbReference>
<proteinExistence type="inferred from homology"/>
<dbReference type="GO" id="GO:0031640">
    <property type="term" value="P:killing of cells of another organism"/>
    <property type="evidence" value="ECO:0007669"/>
    <property type="project" value="UniProtKB-KW"/>
</dbReference>
<dbReference type="GO" id="GO:0042742">
    <property type="term" value="P:defense response to bacterium"/>
    <property type="evidence" value="ECO:0007669"/>
    <property type="project" value="UniProtKB-KW"/>
</dbReference>
<dbReference type="PANTHER" id="PTHR11407">
    <property type="entry name" value="LYSOZYME C"/>
    <property type="match status" value="1"/>
</dbReference>
<organism evidence="14 15">
    <name type="scientific">Pelusios castaneus</name>
    <name type="common">West African mud turtle</name>
    <dbReference type="NCBI Taxonomy" id="367368"/>
    <lineage>
        <taxon>Eukaryota</taxon>
        <taxon>Metazoa</taxon>
        <taxon>Chordata</taxon>
        <taxon>Craniata</taxon>
        <taxon>Vertebrata</taxon>
        <taxon>Euteleostomi</taxon>
        <taxon>Archelosauria</taxon>
        <taxon>Testudinata</taxon>
        <taxon>Testudines</taxon>
        <taxon>Pleurodira</taxon>
        <taxon>Pelomedusidae</taxon>
        <taxon>Pelusios</taxon>
    </lineage>
</organism>
<protein>
    <recommendedName>
        <fullName evidence="4">lysozyme</fullName>
        <ecNumber evidence="4">3.2.1.17</ecNumber>
    </recommendedName>
</protein>
<dbReference type="Gene3D" id="1.10.530.10">
    <property type="match status" value="1"/>
</dbReference>
<dbReference type="AlphaFoldDB" id="A0A8C8S6C8"/>
<keyword evidence="10" id="KW-0326">Glycosidase</keyword>
<evidence type="ECO:0000256" key="3">
    <source>
        <dbReference type="ARBA" id="ARBA00010859"/>
    </source>
</evidence>
<evidence type="ECO:0000259" key="13">
    <source>
        <dbReference type="PROSITE" id="PS00128"/>
    </source>
</evidence>
<evidence type="ECO:0000256" key="7">
    <source>
        <dbReference type="ARBA" id="ARBA00022638"/>
    </source>
</evidence>
<dbReference type="InterPro" id="IPR019799">
    <property type="entry name" value="Glyco_hydro_22_CS"/>
</dbReference>
<keyword evidence="15" id="KW-1185">Reference proteome</keyword>
<evidence type="ECO:0000256" key="9">
    <source>
        <dbReference type="ARBA" id="ARBA00023157"/>
    </source>
</evidence>
<dbReference type="InterPro" id="IPR001916">
    <property type="entry name" value="Glyco_hydro_22"/>
</dbReference>
<dbReference type="SUPFAM" id="SSF53955">
    <property type="entry name" value="Lysozyme-like"/>
    <property type="match status" value="1"/>
</dbReference>
<comment type="function">
    <text evidence="11">Lysozymes have primarily a bacteriolytic function; those in tissues and body fluids are associated with the monocyte-macrophage system and enhance the activity of immunoagents. Has strong bacteriolytic activity against M.luteus and V.cholerae, weak bacteriolytic activity against P.aeruginosa and no activity against A.hydrophila.</text>
</comment>
<evidence type="ECO:0000256" key="12">
    <source>
        <dbReference type="RuleBase" id="RU004440"/>
    </source>
</evidence>
<dbReference type="Ensembl" id="ENSPCET00000017340.1">
    <property type="protein sequence ID" value="ENSPCEP00000016750.1"/>
    <property type="gene ID" value="ENSPCEG00000013168.1"/>
</dbReference>
<comment type="similarity">
    <text evidence="3 12">Belongs to the glycosyl hydrolase 22 family.</text>
</comment>
<dbReference type="PANTHER" id="PTHR11407:SF28">
    <property type="entry name" value="LYSOZYME C"/>
    <property type="match status" value="1"/>
</dbReference>
<comment type="catalytic activity">
    <reaction evidence="1">
        <text>Hydrolysis of (1-&gt;4)-beta-linkages between N-acetylmuramic acid and N-acetyl-D-glucosamine residues in a peptidoglycan and between N-acetyl-D-glucosamine residues in chitodextrins.</text>
        <dbReference type="EC" id="3.2.1.17"/>
    </reaction>
</comment>
<dbReference type="PRINTS" id="PR00135">
    <property type="entry name" value="LYZLACT"/>
</dbReference>
<evidence type="ECO:0000256" key="5">
    <source>
        <dbReference type="ARBA" id="ARBA00022525"/>
    </source>
</evidence>
<evidence type="ECO:0000256" key="4">
    <source>
        <dbReference type="ARBA" id="ARBA00012732"/>
    </source>
</evidence>
<dbReference type="EC" id="3.2.1.17" evidence="4"/>
<accession>A0A8C8S6C8</accession>
<evidence type="ECO:0000256" key="2">
    <source>
        <dbReference type="ARBA" id="ARBA00004613"/>
    </source>
</evidence>
<evidence type="ECO:0000256" key="8">
    <source>
        <dbReference type="ARBA" id="ARBA00022801"/>
    </source>
</evidence>
<dbReference type="GO" id="GO:0003796">
    <property type="term" value="F:lysozyme activity"/>
    <property type="evidence" value="ECO:0007669"/>
    <property type="project" value="UniProtKB-EC"/>
</dbReference>
<dbReference type="Pfam" id="PF00062">
    <property type="entry name" value="Lys"/>
    <property type="match status" value="1"/>
</dbReference>